<organism evidence="1 2">
    <name type="scientific">Pomacea canaliculata</name>
    <name type="common">Golden apple snail</name>
    <dbReference type="NCBI Taxonomy" id="400727"/>
    <lineage>
        <taxon>Eukaryota</taxon>
        <taxon>Metazoa</taxon>
        <taxon>Spiralia</taxon>
        <taxon>Lophotrochozoa</taxon>
        <taxon>Mollusca</taxon>
        <taxon>Gastropoda</taxon>
        <taxon>Caenogastropoda</taxon>
        <taxon>Architaenioglossa</taxon>
        <taxon>Ampullarioidea</taxon>
        <taxon>Ampullariidae</taxon>
        <taxon>Pomacea</taxon>
    </lineage>
</organism>
<proteinExistence type="predicted"/>
<comment type="caution">
    <text evidence="1">The sequence shown here is derived from an EMBL/GenBank/DDBJ whole genome shotgun (WGS) entry which is preliminary data.</text>
</comment>
<evidence type="ECO:0000313" key="2">
    <source>
        <dbReference type="Proteomes" id="UP000245119"/>
    </source>
</evidence>
<evidence type="ECO:0000313" key="1">
    <source>
        <dbReference type="EMBL" id="PVD23440.1"/>
    </source>
</evidence>
<name>A0A2T7NQI9_POMCA</name>
<keyword evidence="2" id="KW-1185">Reference proteome</keyword>
<sequence length="118" mass="13140">MVDRGSDGHTPSVFCDTSRYKLNSGTDDSNDVVADFRLNDCHDRNEPRNLATDRASIPLQLPNHPPFLVNLDGQDGRCVRRDRCDMIVEPCGDRQLSLSSLRQLLATKTGSKRLAITV</sequence>
<accession>A0A2T7NQI9</accession>
<gene>
    <name evidence="1" type="ORF">C0Q70_16709</name>
</gene>
<reference evidence="1 2" key="1">
    <citation type="submission" date="2018-04" db="EMBL/GenBank/DDBJ databases">
        <title>The genome of golden apple snail Pomacea canaliculata provides insight into stress tolerance and invasive adaptation.</title>
        <authorList>
            <person name="Liu C."/>
            <person name="Liu B."/>
            <person name="Ren Y."/>
            <person name="Zhang Y."/>
            <person name="Wang H."/>
            <person name="Li S."/>
            <person name="Jiang F."/>
            <person name="Yin L."/>
            <person name="Zhang G."/>
            <person name="Qian W."/>
            <person name="Fan W."/>
        </authorList>
    </citation>
    <scope>NUCLEOTIDE SEQUENCE [LARGE SCALE GENOMIC DNA]</scope>
    <source>
        <strain evidence="1">SZHN2017</strain>
        <tissue evidence="1">Muscle</tissue>
    </source>
</reference>
<dbReference type="Proteomes" id="UP000245119">
    <property type="component" value="Linkage Group LG10"/>
</dbReference>
<dbReference type="EMBL" id="PZQS01000010">
    <property type="protein sequence ID" value="PVD23440.1"/>
    <property type="molecule type" value="Genomic_DNA"/>
</dbReference>
<protein>
    <submittedName>
        <fullName evidence="1">Uncharacterized protein</fullName>
    </submittedName>
</protein>
<dbReference type="AlphaFoldDB" id="A0A2T7NQI9"/>